<organism evidence="1 2">
    <name type="scientific">Rhododendron molle</name>
    <name type="common">Chinese azalea</name>
    <name type="synonym">Azalea mollis</name>
    <dbReference type="NCBI Taxonomy" id="49168"/>
    <lineage>
        <taxon>Eukaryota</taxon>
        <taxon>Viridiplantae</taxon>
        <taxon>Streptophyta</taxon>
        <taxon>Embryophyta</taxon>
        <taxon>Tracheophyta</taxon>
        <taxon>Spermatophyta</taxon>
        <taxon>Magnoliopsida</taxon>
        <taxon>eudicotyledons</taxon>
        <taxon>Gunneridae</taxon>
        <taxon>Pentapetalae</taxon>
        <taxon>asterids</taxon>
        <taxon>Ericales</taxon>
        <taxon>Ericaceae</taxon>
        <taxon>Ericoideae</taxon>
        <taxon>Rhodoreae</taxon>
        <taxon>Rhododendron</taxon>
    </lineage>
</organism>
<evidence type="ECO:0000313" key="2">
    <source>
        <dbReference type="Proteomes" id="UP001062846"/>
    </source>
</evidence>
<proteinExistence type="predicted"/>
<name>A0ACC0PKX3_RHOML</name>
<dbReference type="EMBL" id="CM046389">
    <property type="protein sequence ID" value="KAI8566362.1"/>
    <property type="molecule type" value="Genomic_DNA"/>
</dbReference>
<reference evidence="1" key="1">
    <citation type="submission" date="2022-02" db="EMBL/GenBank/DDBJ databases">
        <title>Plant Genome Project.</title>
        <authorList>
            <person name="Zhang R.-G."/>
        </authorList>
    </citation>
    <scope>NUCLEOTIDE SEQUENCE</scope>
    <source>
        <strain evidence="1">AT1</strain>
    </source>
</reference>
<dbReference type="Proteomes" id="UP001062846">
    <property type="component" value="Chromosome 2"/>
</dbReference>
<accession>A0ACC0PKX3</accession>
<sequence length="112" mass="12464">MHGKLYVIGFGGADDLWAECFDPPWPGIPLVLYLPSRPVLLDAASQACIRSIGVQLSPLRPTFHSLVPLDNSHLCFVLLNRTRYAKTYYCPIIHCTKVRVSIDVDARGTPRA</sequence>
<protein>
    <submittedName>
        <fullName evidence="1">Uncharacterized protein</fullName>
    </submittedName>
</protein>
<gene>
    <name evidence="1" type="ORF">RHMOL_Rhmol02G0035100</name>
</gene>
<keyword evidence="2" id="KW-1185">Reference proteome</keyword>
<comment type="caution">
    <text evidence="1">The sequence shown here is derived from an EMBL/GenBank/DDBJ whole genome shotgun (WGS) entry which is preliminary data.</text>
</comment>
<evidence type="ECO:0000313" key="1">
    <source>
        <dbReference type="EMBL" id="KAI8566362.1"/>
    </source>
</evidence>